<evidence type="ECO:0000313" key="2">
    <source>
        <dbReference type="EMBL" id="AAK00516.1"/>
    </source>
</evidence>
<name>Q94S32_DAUCA</name>
<protein>
    <submittedName>
        <fullName evidence="2">Chimeric ATPase6</fullName>
    </submittedName>
</protein>
<accession>Q94S32</accession>
<evidence type="ECO:0000256" key="1">
    <source>
        <dbReference type="SAM" id="Phobius"/>
    </source>
</evidence>
<keyword evidence="1" id="KW-0472">Membrane</keyword>
<dbReference type="AlphaFoldDB" id="Q94S32"/>
<keyword evidence="1" id="KW-0812">Transmembrane</keyword>
<keyword evidence="2" id="KW-0496">Mitochondrion</keyword>
<proteinExistence type="predicted"/>
<keyword evidence="1" id="KW-1133">Transmembrane helix</keyword>
<gene>
    <name evidence="2" type="primary">atp6</name>
</gene>
<organism evidence="2">
    <name type="scientific">Daucus carota</name>
    <name type="common">Wild carrot</name>
    <dbReference type="NCBI Taxonomy" id="4039"/>
    <lineage>
        <taxon>Eukaryota</taxon>
        <taxon>Viridiplantae</taxon>
        <taxon>Streptophyta</taxon>
        <taxon>Embryophyta</taxon>
        <taxon>Tracheophyta</taxon>
        <taxon>Spermatophyta</taxon>
        <taxon>Magnoliopsida</taxon>
        <taxon>eudicotyledons</taxon>
        <taxon>Gunneridae</taxon>
        <taxon>Pentapetalae</taxon>
        <taxon>asterids</taxon>
        <taxon>campanulids</taxon>
        <taxon>Apiales</taxon>
        <taxon>Apiaceae</taxon>
        <taxon>Apioideae</taxon>
        <taxon>Scandiceae</taxon>
        <taxon>Daucinae</taxon>
        <taxon>Daucus</taxon>
        <taxon>Daucus sect. Daucus</taxon>
    </lineage>
</organism>
<geneLocation type="mitochondrion" evidence="2"/>
<sequence length="66" mass="7175">MKIGNFYFSFTNPSLSILPTLSLVLVLLVELFSPLFIFMAINSVAVNSSSCSNNGSGMNRLKDLNS</sequence>
<reference evidence="2" key="1">
    <citation type="submission" date="2000-09" db="EMBL/GenBank/DDBJ databases">
        <title>PCR-based markers to differentiate the mitochondrial genomes of petaloid and male fertile carrot (Daucus carota L.).</title>
        <authorList>
            <person name="Bach I.C."/>
            <person name="Olesen A."/>
            <person name="Simon P.W."/>
        </authorList>
    </citation>
    <scope>NUCLEOTIDE SEQUENCE</scope>
</reference>
<feature type="non-terminal residue" evidence="2">
    <location>
        <position position="66"/>
    </location>
</feature>
<dbReference type="EMBL" id="AY007818">
    <property type="protein sequence ID" value="AAK00516.1"/>
    <property type="molecule type" value="Genomic_DNA"/>
</dbReference>
<feature type="transmembrane region" description="Helical" evidence="1">
    <location>
        <begin position="20"/>
        <end position="41"/>
    </location>
</feature>